<dbReference type="EMBL" id="CAXAMM010005136">
    <property type="protein sequence ID" value="CAK9006182.1"/>
    <property type="molecule type" value="Genomic_DNA"/>
</dbReference>
<gene>
    <name evidence="2" type="ORF">SCF082_LOCUS8916</name>
    <name evidence="3" type="ORF">SCF082_LOCUS8942</name>
</gene>
<dbReference type="EMBL" id="CAXAMM010005147">
    <property type="protein sequence ID" value="CAK9006245.1"/>
    <property type="molecule type" value="Genomic_DNA"/>
</dbReference>
<dbReference type="Proteomes" id="UP001642464">
    <property type="component" value="Unassembled WGS sequence"/>
</dbReference>
<accession>A0ABP0IW05</accession>
<proteinExistence type="predicted"/>
<evidence type="ECO:0000313" key="4">
    <source>
        <dbReference type="Proteomes" id="UP001642464"/>
    </source>
</evidence>
<feature type="region of interest" description="Disordered" evidence="1">
    <location>
        <begin position="15"/>
        <end position="37"/>
    </location>
</feature>
<evidence type="ECO:0000313" key="2">
    <source>
        <dbReference type="EMBL" id="CAK9006182.1"/>
    </source>
</evidence>
<protein>
    <submittedName>
        <fullName evidence="3">Uncharacterized protein</fullName>
    </submittedName>
</protein>
<organism evidence="3 4">
    <name type="scientific">Durusdinium trenchii</name>
    <dbReference type="NCBI Taxonomy" id="1381693"/>
    <lineage>
        <taxon>Eukaryota</taxon>
        <taxon>Sar</taxon>
        <taxon>Alveolata</taxon>
        <taxon>Dinophyceae</taxon>
        <taxon>Suessiales</taxon>
        <taxon>Symbiodiniaceae</taxon>
        <taxon>Durusdinium</taxon>
    </lineage>
</organism>
<name>A0ABP0IW05_9DINO</name>
<sequence length="120" mass="13614">MICYVYVLAPISGAERQAAPQVEKEEETSSSKKPRVPIDYTPATLEEYKQRFGNKADYSELGRLGPDLDDENLLMKRAIQEKVKQFSRELHRVNKHRAGKAQLGPKEGALQRRLNVVEGC</sequence>
<evidence type="ECO:0000256" key="1">
    <source>
        <dbReference type="SAM" id="MobiDB-lite"/>
    </source>
</evidence>
<reference evidence="3 4" key="1">
    <citation type="submission" date="2024-02" db="EMBL/GenBank/DDBJ databases">
        <authorList>
            <person name="Chen Y."/>
            <person name="Shah S."/>
            <person name="Dougan E. K."/>
            <person name="Thang M."/>
            <person name="Chan C."/>
        </authorList>
    </citation>
    <scope>NUCLEOTIDE SEQUENCE [LARGE SCALE GENOMIC DNA]</scope>
</reference>
<evidence type="ECO:0000313" key="3">
    <source>
        <dbReference type="EMBL" id="CAK9006245.1"/>
    </source>
</evidence>
<keyword evidence="4" id="KW-1185">Reference proteome</keyword>
<comment type="caution">
    <text evidence="3">The sequence shown here is derived from an EMBL/GenBank/DDBJ whole genome shotgun (WGS) entry which is preliminary data.</text>
</comment>